<proteinExistence type="predicted"/>
<dbReference type="RefSeq" id="WP_220197324.1">
    <property type="nucleotide sequence ID" value="NZ_BNJF01000003.1"/>
</dbReference>
<dbReference type="AlphaFoldDB" id="A0A8J3IB66"/>
<evidence type="ECO:0000313" key="2">
    <source>
        <dbReference type="Proteomes" id="UP000612362"/>
    </source>
</evidence>
<name>A0A8J3IB66_9CHLR</name>
<sequence>MSRKVKVDVPTKDGEGTVEVTVKVDDNGFVTYSHKGKGTPDPELLARALEPWNIDVK</sequence>
<comment type="caution">
    <text evidence="1">The sequence shown here is derived from an EMBL/GenBank/DDBJ whole genome shotgun (WGS) entry which is preliminary data.</text>
</comment>
<reference evidence="1" key="1">
    <citation type="submission" date="2020-10" db="EMBL/GenBank/DDBJ databases">
        <title>Taxonomic study of unclassified bacteria belonging to the class Ktedonobacteria.</title>
        <authorList>
            <person name="Yabe S."/>
            <person name="Wang C.M."/>
            <person name="Zheng Y."/>
            <person name="Sakai Y."/>
            <person name="Cavaletti L."/>
            <person name="Monciardini P."/>
            <person name="Donadio S."/>
        </authorList>
    </citation>
    <scope>NUCLEOTIDE SEQUENCE</scope>
    <source>
        <strain evidence="1">SOSP1-1</strain>
    </source>
</reference>
<dbReference type="Proteomes" id="UP000612362">
    <property type="component" value="Unassembled WGS sequence"/>
</dbReference>
<protein>
    <submittedName>
        <fullName evidence="1">Uncharacterized protein</fullName>
    </submittedName>
</protein>
<evidence type="ECO:0000313" key="1">
    <source>
        <dbReference type="EMBL" id="GHO48114.1"/>
    </source>
</evidence>
<gene>
    <name evidence="1" type="ORF">KSX_62770</name>
</gene>
<dbReference type="EMBL" id="BNJF01000003">
    <property type="protein sequence ID" value="GHO48114.1"/>
    <property type="molecule type" value="Genomic_DNA"/>
</dbReference>
<accession>A0A8J3IB66</accession>
<keyword evidence="2" id="KW-1185">Reference proteome</keyword>
<organism evidence="1 2">
    <name type="scientific">Ktedonospora formicarum</name>
    <dbReference type="NCBI Taxonomy" id="2778364"/>
    <lineage>
        <taxon>Bacteria</taxon>
        <taxon>Bacillati</taxon>
        <taxon>Chloroflexota</taxon>
        <taxon>Ktedonobacteria</taxon>
        <taxon>Ktedonobacterales</taxon>
        <taxon>Ktedonobacteraceae</taxon>
        <taxon>Ktedonospora</taxon>
    </lineage>
</organism>